<dbReference type="InterPro" id="IPR033856">
    <property type="entry name" value="Trp_halogen"/>
</dbReference>
<feature type="binding site" evidence="2">
    <location>
        <begin position="20"/>
        <end position="23"/>
    </location>
    <ligand>
        <name>FAD</name>
        <dbReference type="ChEBI" id="CHEBI:57692"/>
    </ligand>
</feature>
<dbReference type="AlphaFoldDB" id="A0A7X5LK44"/>
<comment type="caution">
    <text evidence="3">The sequence shown here is derived from an EMBL/GenBank/DDBJ whole genome shotgun (WGS) entry which is preliminary data.</text>
</comment>
<evidence type="ECO:0000256" key="1">
    <source>
        <dbReference type="PIRSR" id="PIRSR011396-1"/>
    </source>
</evidence>
<sequence length="503" mass="56245">MSTFDSATLAPVKNVVIAGGGTAGWMAAIALVKLLGKSLNITLVESKDIGIIGVGEATIPPIRTFHKLLNIDEKAFMKATQATFKLGIEFEGWREENHSYIHSFGVTGRECWAGEFHHFWLRAQKLGFGGEFGDYCPELQAAKANKFFTNESMPLNFAYHFDAVAYGRFLRTLATEAGVHHIVGNITNVSKCSQTGNLTSLQVDESQEVNGDFFIDCTGFKGLLIEQALHTGYDNWSHYLPCDSAVAMQTETVAAPVPYTKSSAHKAGWRWQIPLQHRVGNGLVYCSKYMSDDEAKSTLVQQVEGEPVNDARFIKFTPGKRRLGWNKNCVALGLASGFIEPLESTSIHLIMTGIVRLMRLFPFDGVTQSAIDEYNTKYDSEMAAILDFIVMHYKVTNREDSPFWQHCKNMPIPPSLTHKLNLFKDTGRVFLDDGDIFRVDSWTQVMLGQGLTPNQYHKVADEMSEAELERFMMGLKQQVDIQVSRLPSHQAFLDKYLAVNSRA</sequence>
<reference evidence="3 4" key="1">
    <citation type="submission" date="2020-01" db="EMBL/GenBank/DDBJ databases">
        <authorList>
            <person name="Chen J."/>
            <person name="Zhu S."/>
            <person name="Yang J."/>
        </authorList>
    </citation>
    <scope>NUCLEOTIDE SEQUENCE [LARGE SCALE GENOMIC DNA]</scope>
    <source>
        <strain evidence="3 4">345S023</strain>
    </source>
</reference>
<dbReference type="SUPFAM" id="SSF51905">
    <property type="entry name" value="FAD/NAD(P)-binding domain"/>
    <property type="match status" value="1"/>
</dbReference>
<feature type="binding site" evidence="2">
    <location>
        <position position="334"/>
    </location>
    <ligand>
        <name>FAD</name>
        <dbReference type="ChEBI" id="CHEBI:57692"/>
    </ligand>
</feature>
<dbReference type="GO" id="GO:0004497">
    <property type="term" value="F:monooxygenase activity"/>
    <property type="evidence" value="ECO:0007669"/>
    <property type="project" value="InterPro"/>
</dbReference>
<keyword evidence="2" id="KW-0547">Nucleotide-binding</keyword>
<dbReference type="PANTHER" id="PTHR43747:SF4">
    <property type="entry name" value="FLAVIN-DEPENDENT TRYPTOPHAN HALOGENASE"/>
    <property type="match status" value="1"/>
</dbReference>
<dbReference type="GO" id="GO:0000166">
    <property type="term" value="F:nucleotide binding"/>
    <property type="evidence" value="ECO:0007669"/>
    <property type="project" value="UniProtKB-KW"/>
</dbReference>
<evidence type="ECO:0000313" key="4">
    <source>
        <dbReference type="Proteomes" id="UP000470213"/>
    </source>
</evidence>
<dbReference type="PANTHER" id="PTHR43747">
    <property type="entry name" value="FAD-BINDING PROTEIN"/>
    <property type="match status" value="1"/>
</dbReference>
<evidence type="ECO:0000313" key="3">
    <source>
        <dbReference type="EMBL" id="NDV90845.1"/>
    </source>
</evidence>
<feature type="binding site" evidence="2">
    <location>
        <position position="85"/>
    </location>
    <ligand>
        <name>7-chloro-L-tryptophan</name>
        <dbReference type="ChEBI" id="CHEBI:58713"/>
    </ligand>
</feature>
<dbReference type="InterPro" id="IPR050816">
    <property type="entry name" value="Flavin-dep_Halogenase_NPB"/>
</dbReference>
<name>A0A7X5LK44_9ALTE</name>
<keyword evidence="2" id="KW-0285">Flavoprotein</keyword>
<feature type="active site" evidence="1">
    <location>
        <position position="85"/>
    </location>
</feature>
<dbReference type="PIRSF" id="PIRSF011396">
    <property type="entry name" value="Trp_halogenase"/>
    <property type="match status" value="1"/>
</dbReference>
<feature type="binding site" evidence="2">
    <location>
        <position position="347"/>
    </location>
    <ligand>
        <name>FAD</name>
        <dbReference type="ChEBI" id="CHEBI:57692"/>
    </ligand>
</feature>
<dbReference type="InterPro" id="IPR006905">
    <property type="entry name" value="Flavin_halogenase"/>
</dbReference>
<organism evidence="3 4">
    <name type="scientific">Alteromonas profundi</name>
    <dbReference type="NCBI Taxonomy" id="2696062"/>
    <lineage>
        <taxon>Bacteria</taxon>
        <taxon>Pseudomonadati</taxon>
        <taxon>Pseudomonadota</taxon>
        <taxon>Gammaproteobacteria</taxon>
        <taxon>Alteromonadales</taxon>
        <taxon>Alteromonadaceae</taxon>
        <taxon>Alteromonas/Salinimonas group</taxon>
        <taxon>Alteromonas</taxon>
    </lineage>
</organism>
<protein>
    <submittedName>
        <fullName evidence="3">Tryptophan halogenase</fullName>
    </submittedName>
</protein>
<dbReference type="Proteomes" id="UP000470213">
    <property type="component" value="Unassembled WGS sequence"/>
</dbReference>
<dbReference type="RefSeq" id="WP_163084429.1">
    <property type="nucleotide sequence ID" value="NZ_JAAAWN010000006.1"/>
</dbReference>
<accession>A0A7X5LK44</accession>
<dbReference type="EMBL" id="JAAAWN010000006">
    <property type="protein sequence ID" value="NDV90845.1"/>
    <property type="molecule type" value="Genomic_DNA"/>
</dbReference>
<dbReference type="Gene3D" id="3.50.50.60">
    <property type="entry name" value="FAD/NAD(P)-binding domain"/>
    <property type="match status" value="1"/>
</dbReference>
<keyword evidence="2" id="KW-0274">FAD</keyword>
<feature type="binding site" evidence="2">
    <location>
        <position position="343"/>
    </location>
    <ligand>
        <name>L-tryptophan</name>
        <dbReference type="ChEBI" id="CHEBI:57912"/>
    </ligand>
</feature>
<gene>
    <name evidence="3" type="ORF">GTH32_06485</name>
</gene>
<dbReference type="Pfam" id="PF04820">
    <property type="entry name" value="Trp_halogenase"/>
    <property type="match status" value="1"/>
</dbReference>
<proteinExistence type="predicted"/>
<dbReference type="InterPro" id="IPR036188">
    <property type="entry name" value="FAD/NAD-bd_sf"/>
</dbReference>
<keyword evidence="4" id="KW-1185">Reference proteome</keyword>
<evidence type="ECO:0000256" key="2">
    <source>
        <dbReference type="PIRSR" id="PIRSR011396-2"/>
    </source>
</evidence>